<feature type="non-terminal residue" evidence="8">
    <location>
        <position position="1"/>
    </location>
</feature>
<name>A0A317C057_9GAMM</name>
<dbReference type="Gene3D" id="2.30.30.110">
    <property type="match status" value="1"/>
</dbReference>
<evidence type="ECO:0000256" key="3">
    <source>
        <dbReference type="ARBA" id="ARBA00022491"/>
    </source>
</evidence>
<keyword evidence="4" id="KW-0805">Transcription regulation</keyword>
<dbReference type="AlphaFoldDB" id="A0A317C057"/>
<dbReference type="RefSeq" id="WP_109840030.1">
    <property type="nucleotide sequence ID" value="NZ_QGKM01000135.1"/>
</dbReference>
<dbReference type="Proteomes" id="UP000245539">
    <property type="component" value="Unassembled WGS sequence"/>
</dbReference>
<dbReference type="EMBL" id="QGKM01000135">
    <property type="protein sequence ID" value="PWQ92035.1"/>
    <property type="molecule type" value="Genomic_DNA"/>
</dbReference>
<gene>
    <name evidence="8" type="ORF">DKW60_23275</name>
</gene>
<comment type="caution">
    <text evidence="8">The sequence shown here is derived from an EMBL/GenBank/DDBJ whole genome shotgun (WGS) entry which is preliminary data.</text>
</comment>
<dbReference type="SUPFAM" id="SSF50118">
    <property type="entry name" value="Cell growth inhibitor/plasmid maintenance toxic component"/>
    <property type="match status" value="1"/>
</dbReference>
<dbReference type="GO" id="GO:0008657">
    <property type="term" value="F:DNA topoisomerase type II (double strand cut, ATP-hydrolyzing) inhibitor activity"/>
    <property type="evidence" value="ECO:0007669"/>
    <property type="project" value="InterPro"/>
</dbReference>
<evidence type="ECO:0000313" key="8">
    <source>
        <dbReference type="EMBL" id="PWQ92035.1"/>
    </source>
</evidence>
<evidence type="ECO:0000256" key="1">
    <source>
        <dbReference type="ARBA" id="ARBA00005230"/>
    </source>
</evidence>
<dbReference type="Pfam" id="PF01845">
    <property type="entry name" value="CcdB"/>
    <property type="match status" value="1"/>
</dbReference>
<organism evidence="8 9">
    <name type="scientific">Leucothrix pacifica</name>
    <dbReference type="NCBI Taxonomy" id="1247513"/>
    <lineage>
        <taxon>Bacteria</taxon>
        <taxon>Pseudomonadati</taxon>
        <taxon>Pseudomonadota</taxon>
        <taxon>Gammaproteobacteria</taxon>
        <taxon>Thiotrichales</taxon>
        <taxon>Thiotrichaceae</taxon>
        <taxon>Leucothrix</taxon>
    </lineage>
</organism>
<dbReference type="InterPro" id="IPR011067">
    <property type="entry name" value="Plasmid_toxin/cell-grow_inhib"/>
</dbReference>
<proteinExistence type="inferred from homology"/>
<evidence type="ECO:0000313" key="9">
    <source>
        <dbReference type="Proteomes" id="UP000245539"/>
    </source>
</evidence>
<evidence type="ECO:0000256" key="4">
    <source>
        <dbReference type="ARBA" id="ARBA00023015"/>
    </source>
</evidence>
<accession>A0A317C057</accession>
<keyword evidence="5" id="KW-0804">Transcription</keyword>
<dbReference type="InterPro" id="IPR002712">
    <property type="entry name" value="CcdB"/>
</dbReference>
<sequence>TRTRVVAPLERSGTFSTAQRLMPKFSIEGVAVVMSTPELAGIGFSNLGEPVASLADKRQEIMAALDLLFSGI</sequence>
<keyword evidence="3" id="KW-0678">Repressor</keyword>
<reference evidence="8 9" key="1">
    <citation type="submission" date="2018-05" db="EMBL/GenBank/DDBJ databases">
        <title>Leucothrix arctica sp. nov., isolated from Arctic seawater.</title>
        <authorList>
            <person name="Choi A."/>
            <person name="Baek K."/>
        </authorList>
    </citation>
    <scope>NUCLEOTIDE SEQUENCE [LARGE SCALE GENOMIC DNA]</scope>
    <source>
        <strain evidence="8 9">JCM 18388</strain>
    </source>
</reference>
<evidence type="ECO:0000256" key="5">
    <source>
        <dbReference type="ARBA" id="ARBA00023163"/>
    </source>
</evidence>
<evidence type="ECO:0000256" key="7">
    <source>
        <dbReference type="ARBA" id="ARBA00033135"/>
    </source>
</evidence>
<protein>
    <recommendedName>
        <fullName evidence="2">Toxin CcdB</fullName>
    </recommendedName>
    <alternativeName>
        <fullName evidence="7">Cytotoxic protein CcdB</fullName>
    </alternativeName>
    <alternativeName>
        <fullName evidence="6">Protein LetD</fullName>
    </alternativeName>
</protein>
<evidence type="ECO:0000256" key="2">
    <source>
        <dbReference type="ARBA" id="ARBA00015075"/>
    </source>
</evidence>
<dbReference type="GO" id="GO:0006276">
    <property type="term" value="P:plasmid maintenance"/>
    <property type="evidence" value="ECO:0007669"/>
    <property type="project" value="InterPro"/>
</dbReference>
<evidence type="ECO:0000256" key="6">
    <source>
        <dbReference type="ARBA" id="ARBA00029628"/>
    </source>
</evidence>
<dbReference type="OrthoDB" id="9813510at2"/>
<keyword evidence="9" id="KW-1185">Reference proteome</keyword>
<comment type="similarity">
    <text evidence="1">Belongs to the CcdB toxin family.</text>
</comment>